<dbReference type="AlphaFoldDB" id="A0AAV2ZA78"/>
<keyword evidence="1" id="KW-0479">Metal-binding</keyword>
<name>A0AAV2ZA78_9STRA</name>
<reference evidence="6" key="2">
    <citation type="journal article" date="2023" name="Microbiol Resour">
        <title>Decontamination and Annotation of the Draft Genome Sequence of the Oomycete Lagenidium giganteum ARSEF 373.</title>
        <authorList>
            <person name="Morgan W.R."/>
            <person name="Tartar A."/>
        </authorList>
    </citation>
    <scope>NUCLEOTIDE SEQUENCE</scope>
    <source>
        <strain evidence="6">ARSEF 373</strain>
    </source>
</reference>
<dbReference type="InterPro" id="IPR019787">
    <property type="entry name" value="Znf_PHD-finger"/>
</dbReference>
<dbReference type="Gene3D" id="3.30.40.10">
    <property type="entry name" value="Zinc/RING finger domain, C3HC4 (zinc finger)"/>
    <property type="match status" value="1"/>
</dbReference>
<dbReference type="InterPro" id="IPR001965">
    <property type="entry name" value="Znf_PHD"/>
</dbReference>
<organism evidence="6 7">
    <name type="scientific">Lagenidium giganteum</name>
    <dbReference type="NCBI Taxonomy" id="4803"/>
    <lineage>
        <taxon>Eukaryota</taxon>
        <taxon>Sar</taxon>
        <taxon>Stramenopiles</taxon>
        <taxon>Oomycota</taxon>
        <taxon>Peronosporomycetes</taxon>
        <taxon>Pythiales</taxon>
        <taxon>Pythiaceae</taxon>
    </lineage>
</organism>
<dbReference type="InterPro" id="IPR011011">
    <property type="entry name" value="Znf_FYVE_PHD"/>
</dbReference>
<gene>
    <name evidence="6" type="ORF">N0F65_007223</name>
</gene>
<dbReference type="PROSITE" id="PS01359">
    <property type="entry name" value="ZF_PHD_1"/>
    <property type="match status" value="1"/>
</dbReference>
<dbReference type="Proteomes" id="UP001146120">
    <property type="component" value="Unassembled WGS sequence"/>
</dbReference>
<comment type="caution">
    <text evidence="6">The sequence shown here is derived from an EMBL/GenBank/DDBJ whole genome shotgun (WGS) entry which is preliminary data.</text>
</comment>
<dbReference type="InterPro" id="IPR019786">
    <property type="entry name" value="Zinc_finger_PHD-type_CS"/>
</dbReference>
<proteinExistence type="predicted"/>
<evidence type="ECO:0000313" key="7">
    <source>
        <dbReference type="Proteomes" id="UP001146120"/>
    </source>
</evidence>
<feature type="domain" description="PHD-type" evidence="5">
    <location>
        <begin position="500"/>
        <end position="548"/>
    </location>
</feature>
<evidence type="ECO:0000256" key="3">
    <source>
        <dbReference type="ARBA" id="ARBA00022833"/>
    </source>
</evidence>
<evidence type="ECO:0000259" key="5">
    <source>
        <dbReference type="PROSITE" id="PS50016"/>
    </source>
</evidence>
<keyword evidence="2 4" id="KW-0863">Zinc-finger</keyword>
<reference evidence="6" key="1">
    <citation type="submission" date="2022-11" db="EMBL/GenBank/DDBJ databases">
        <authorList>
            <person name="Morgan W.R."/>
            <person name="Tartar A."/>
        </authorList>
    </citation>
    <scope>NUCLEOTIDE SEQUENCE</scope>
    <source>
        <strain evidence="6">ARSEF 373</strain>
    </source>
</reference>
<dbReference type="Pfam" id="PF00628">
    <property type="entry name" value="PHD"/>
    <property type="match status" value="1"/>
</dbReference>
<dbReference type="EMBL" id="DAKRPA010000032">
    <property type="protein sequence ID" value="DBA02404.1"/>
    <property type="molecule type" value="Genomic_DNA"/>
</dbReference>
<dbReference type="Pfam" id="PF18723">
    <property type="entry name" value="HMUDK_hel"/>
    <property type="match status" value="1"/>
</dbReference>
<keyword evidence="7" id="KW-1185">Reference proteome</keyword>
<evidence type="ECO:0000256" key="2">
    <source>
        <dbReference type="ARBA" id="ARBA00022771"/>
    </source>
</evidence>
<dbReference type="GO" id="GO:0008270">
    <property type="term" value="F:zinc ion binding"/>
    <property type="evidence" value="ECO:0007669"/>
    <property type="project" value="UniProtKB-KW"/>
</dbReference>
<evidence type="ECO:0000256" key="4">
    <source>
        <dbReference type="PROSITE-ProRule" id="PRU00146"/>
    </source>
</evidence>
<evidence type="ECO:0000313" key="6">
    <source>
        <dbReference type="EMBL" id="DBA02404.1"/>
    </source>
</evidence>
<accession>A0AAV2ZA78</accession>
<dbReference type="InterPro" id="IPR040684">
    <property type="entry name" value="HMUDK_hel"/>
</dbReference>
<sequence>MMAVEGEFDLSKWFNRVSSKAERAELQHADSAVQDRLGSAAADSSAASASECYMCRMPNPDYWSTNAVKNMPSVPVCSIECEADYLEKKGMRAASGKRVTHCHVCRKANPKNWSTTPSKDVPSVPVCDSHCEALYLKRNGVKRATKPTSSKRTKRESTDDSDFEELGDAFSMHKKLKVDTANAGTLLESEDGKGYKSWWVGALAFYSFVYQRHGMWHCYSMGDNEPRVEACLTKFWTCNIYRELDRSTAYLRKHVLRWRIAHQDRLSLREVLWMAVVFRYCNKLETFDKLKGIPSSDSFRQFKKKMLALGKRNDESHAMFAGNRELDAEKYLEVMEEFLEQLDLCTFQVKQSTSTRQVFEELRKFSNNALGSFTCWQVTADLMELNILGEEVERDDFVWLSLDAQKSLAQIFGKRRTRPSEFVALAKLLQQRQAQGFNAIQVRFPYFMNQKLNLKNIGHALHVFQMYRNIKLVEAKQSNKIEPDTTLPSVYSSRSYLLDSECCEVCNKGDNADEQVLCDLCNRLFHKYCIDMDELPPASWVCTPCVKLLSLPEEGLVVVPEPENVE</sequence>
<dbReference type="SUPFAM" id="SSF57903">
    <property type="entry name" value="FYVE/PHD zinc finger"/>
    <property type="match status" value="1"/>
</dbReference>
<evidence type="ECO:0000256" key="1">
    <source>
        <dbReference type="ARBA" id="ARBA00022723"/>
    </source>
</evidence>
<protein>
    <recommendedName>
        <fullName evidence="5">PHD-type domain-containing protein</fullName>
    </recommendedName>
</protein>
<dbReference type="SMART" id="SM00249">
    <property type="entry name" value="PHD"/>
    <property type="match status" value="1"/>
</dbReference>
<keyword evidence="3" id="KW-0862">Zinc</keyword>
<dbReference type="PROSITE" id="PS50016">
    <property type="entry name" value="ZF_PHD_2"/>
    <property type="match status" value="1"/>
</dbReference>
<dbReference type="InterPro" id="IPR013083">
    <property type="entry name" value="Znf_RING/FYVE/PHD"/>
</dbReference>